<organism evidence="1 2">
    <name type="scientific">Puccinia striiformis f. sp. tritici</name>
    <dbReference type="NCBI Taxonomy" id="168172"/>
    <lineage>
        <taxon>Eukaryota</taxon>
        <taxon>Fungi</taxon>
        <taxon>Dikarya</taxon>
        <taxon>Basidiomycota</taxon>
        <taxon>Pucciniomycotina</taxon>
        <taxon>Pucciniomycetes</taxon>
        <taxon>Pucciniales</taxon>
        <taxon>Pucciniaceae</taxon>
        <taxon>Puccinia</taxon>
    </lineage>
</organism>
<evidence type="ECO:0000313" key="1">
    <source>
        <dbReference type="EMBL" id="KAI7936877.1"/>
    </source>
</evidence>
<reference evidence="2" key="1">
    <citation type="journal article" date="2018" name="BMC Genomics">
        <title>Genomic insights into host adaptation between the wheat stripe rust pathogen (Puccinia striiformis f. sp. tritici) and the barley stripe rust pathogen (Puccinia striiformis f. sp. hordei).</title>
        <authorList>
            <person name="Xia C."/>
            <person name="Wang M."/>
            <person name="Yin C."/>
            <person name="Cornejo O.E."/>
            <person name="Hulbert S.H."/>
            <person name="Chen X."/>
        </authorList>
    </citation>
    <scope>NUCLEOTIDE SEQUENCE [LARGE SCALE GENOMIC DNA]</scope>
    <source>
        <strain evidence="2">93-210</strain>
    </source>
</reference>
<proteinExistence type="predicted"/>
<sequence length="109" mass="12777">MEHRLFSNFSSITNQINDLSNNENDRFEQVKRRIGAVNNQIENLKSELDHRSRFHLTIKHYSIDQNYLGLRNISLICSYNNSHHQSKQQERSLEEQPSSGTFNPSISTE</sequence>
<comment type="caution">
    <text evidence="1">The sequence shown here is derived from an EMBL/GenBank/DDBJ whole genome shotgun (WGS) entry which is preliminary data.</text>
</comment>
<evidence type="ECO:0000313" key="2">
    <source>
        <dbReference type="Proteomes" id="UP001060170"/>
    </source>
</evidence>
<protein>
    <submittedName>
        <fullName evidence="1">Uncharacterized protein</fullName>
    </submittedName>
</protein>
<name>A0ACC0DQ91_9BASI</name>
<reference evidence="1 2" key="3">
    <citation type="journal article" date="2022" name="Microbiol. Spectr.">
        <title>Folding features and dynamics of 3D genome architecture in plant fungal pathogens.</title>
        <authorList>
            <person name="Xia C."/>
        </authorList>
    </citation>
    <scope>NUCLEOTIDE SEQUENCE [LARGE SCALE GENOMIC DNA]</scope>
    <source>
        <strain evidence="1 2">93-210</strain>
    </source>
</reference>
<keyword evidence="2" id="KW-1185">Reference proteome</keyword>
<reference evidence="2" key="2">
    <citation type="journal article" date="2018" name="Mol. Plant Microbe Interact.">
        <title>Genome sequence resources for the wheat stripe rust pathogen (Puccinia striiformis f. sp. tritici) and the barley stripe rust pathogen (Puccinia striiformis f. sp. hordei).</title>
        <authorList>
            <person name="Xia C."/>
            <person name="Wang M."/>
            <person name="Yin C."/>
            <person name="Cornejo O.E."/>
            <person name="Hulbert S.H."/>
            <person name="Chen X."/>
        </authorList>
    </citation>
    <scope>NUCLEOTIDE SEQUENCE [LARGE SCALE GENOMIC DNA]</scope>
    <source>
        <strain evidence="2">93-210</strain>
    </source>
</reference>
<dbReference type="EMBL" id="CM045881">
    <property type="protein sequence ID" value="KAI7936877.1"/>
    <property type="molecule type" value="Genomic_DNA"/>
</dbReference>
<gene>
    <name evidence="1" type="ORF">MJO28_015776</name>
</gene>
<dbReference type="Proteomes" id="UP001060170">
    <property type="component" value="Chromosome 17"/>
</dbReference>
<accession>A0ACC0DQ91</accession>